<comment type="caution">
    <text evidence="2">The sequence shown here is derived from an EMBL/GenBank/DDBJ whole genome shotgun (WGS) entry which is preliminary data.</text>
</comment>
<dbReference type="Proteomes" id="UP001152747">
    <property type="component" value="Unassembled WGS sequence"/>
</dbReference>
<sequence length="220" mass="25415">MSNFASNLGEKLKKVNYFLKGLICEQDVDYSRFETKLDGSDVVTFRENDKAFRLFRTNVHVKIGAYIACVIGFCVTIAFCVTYSLYHSRGMGRNPFIDHLEVIDLIFAFLVGLPCHILLFYGLWTDKKLLFSPFLVFYVTNFILNCVFTVLTLFAFAFDIHRQVFGNIVFDLGWTTFQIGFTAAQFLAIYVVMRARRYVAAKEFWQNKSNERMSPVDLEG</sequence>
<keyword evidence="3" id="KW-1185">Reference proteome</keyword>
<reference evidence="2" key="1">
    <citation type="submission" date="2022-11" db="EMBL/GenBank/DDBJ databases">
        <authorList>
            <person name="Kikuchi T."/>
        </authorList>
    </citation>
    <scope>NUCLEOTIDE SEQUENCE</scope>
    <source>
        <strain evidence="2">PS1010</strain>
    </source>
</reference>
<feature type="transmembrane region" description="Helical" evidence="1">
    <location>
        <begin position="63"/>
        <end position="85"/>
    </location>
</feature>
<evidence type="ECO:0000313" key="2">
    <source>
        <dbReference type="EMBL" id="CAI5438599.1"/>
    </source>
</evidence>
<dbReference type="AlphaFoldDB" id="A0A9P1I5B3"/>
<keyword evidence="1" id="KW-0812">Transmembrane</keyword>
<name>A0A9P1I5B3_9PELO</name>
<protein>
    <submittedName>
        <fullName evidence="2">Uncharacterized protein</fullName>
    </submittedName>
</protein>
<keyword evidence="1" id="KW-1133">Transmembrane helix</keyword>
<proteinExistence type="predicted"/>
<feature type="transmembrane region" description="Helical" evidence="1">
    <location>
        <begin position="136"/>
        <end position="160"/>
    </location>
</feature>
<gene>
    <name evidence="2" type="ORF">CAMP_LOCUS1236</name>
</gene>
<keyword evidence="1" id="KW-0472">Membrane</keyword>
<accession>A0A9P1I5B3</accession>
<feature type="transmembrane region" description="Helical" evidence="1">
    <location>
        <begin position="105"/>
        <end position="124"/>
    </location>
</feature>
<organism evidence="2 3">
    <name type="scientific">Caenorhabditis angaria</name>
    <dbReference type="NCBI Taxonomy" id="860376"/>
    <lineage>
        <taxon>Eukaryota</taxon>
        <taxon>Metazoa</taxon>
        <taxon>Ecdysozoa</taxon>
        <taxon>Nematoda</taxon>
        <taxon>Chromadorea</taxon>
        <taxon>Rhabditida</taxon>
        <taxon>Rhabditina</taxon>
        <taxon>Rhabditomorpha</taxon>
        <taxon>Rhabditoidea</taxon>
        <taxon>Rhabditidae</taxon>
        <taxon>Peloderinae</taxon>
        <taxon>Caenorhabditis</taxon>
    </lineage>
</organism>
<evidence type="ECO:0000313" key="3">
    <source>
        <dbReference type="Proteomes" id="UP001152747"/>
    </source>
</evidence>
<dbReference type="EMBL" id="CANHGI010000001">
    <property type="protein sequence ID" value="CAI5438599.1"/>
    <property type="molecule type" value="Genomic_DNA"/>
</dbReference>
<dbReference type="OrthoDB" id="5868674at2759"/>
<feature type="transmembrane region" description="Helical" evidence="1">
    <location>
        <begin position="172"/>
        <end position="193"/>
    </location>
</feature>
<evidence type="ECO:0000256" key="1">
    <source>
        <dbReference type="SAM" id="Phobius"/>
    </source>
</evidence>